<keyword evidence="3" id="KW-1185">Reference proteome</keyword>
<comment type="caution">
    <text evidence="2">The sequence shown here is derived from an EMBL/GenBank/DDBJ whole genome shotgun (WGS) entry which is preliminary data.</text>
</comment>
<gene>
    <name evidence="2" type="ORF">IRJ41_013324</name>
</gene>
<feature type="region of interest" description="Disordered" evidence="1">
    <location>
        <begin position="1"/>
        <end position="32"/>
    </location>
</feature>
<accession>A0A9W7TAS6</accession>
<feature type="compositionally biased region" description="Polar residues" evidence="1">
    <location>
        <begin position="1"/>
        <end position="14"/>
    </location>
</feature>
<organism evidence="2 3">
    <name type="scientific">Triplophysa rosa</name>
    <name type="common">Cave loach</name>
    <dbReference type="NCBI Taxonomy" id="992332"/>
    <lineage>
        <taxon>Eukaryota</taxon>
        <taxon>Metazoa</taxon>
        <taxon>Chordata</taxon>
        <taxon>Craniata</taxon>
        <taxon>Vertebrata</taxon>
        <taxon>Euteleostomi</taxon>
        <taxon>Actinopterygii</taxon>
        <taxon>Neopterygii</taxon>
        <taxon>Teleostei</taxon>
        <taxon>Ostariophysi</taxon>
        <taxon>Cypriniformes</taxon>
        <taxon>Nemacheilidae</taxon>
        <taxon>Triplophysa</taxon>
    </lineage>
</organism>
<protein>
    <submittedName>
        <fullName evidence="2">Uncharacterized protein</fullName>
    </submittedName>
</protein>
<sequence length="77" mass="8686">MQQIKDSSDRSANGSVGGKDRMKGEQGSRFQKKPSSLIIAVCHYVTHHERFKWINAVKHAEGLPQHLICHGRSKECD</sequence>
<dbReference type="AlphaFoldDB" id="A0A9W7TAS6"/>
<dbReference type="Proteomes" id="UP001059041">
    <property type="component" value="Linkage Group LG22"/>
</dbReference>
<name>A0A9W7TAS6_TRIRA</name>
<dbReference type="EMBL" id="JAFHDT010000022">
    <property type="protein sequence ID" value="KAI7793361.1"/>
    <property type="molecule type" value="Genomic_DNA"/>
</dbReference>
<evidence type="ECO:0000313" key="3">
    <source>
        <dbReference type="Proteomes" id="UP001059041"/>
    </source>
</evidence>
<reference evidence="2" key="1">
    <citation type="submission" date="2021-02" db="EMBL/GenBank/DDBJ databases">
        <title>Comparative genomics reveals that relaxation of natural selection precedes convergent phenotypic evolution of cavefish.</title>
        <authorList>
            <person name="Peng Z."/>
        </authorList>
    </citation>
    <scope>NUCLEOTIDE SEQUENCE</scope>
    <source>
        <tissue evidence="2">Muscle</tissue>
    </source>
</reference>
<evidence type="ECO:0000256" key="1">
    <source>
        <dbReference type="SAM" id="MobiDB-lite"/>
    </source>
</evidence>
<proteinExistence type="predicted"/>
<evidence type="ECO:0000313" key="2">
    <source>
        <dbReference type="EMBL" id="KAI7793361.1"/>
    </source>
</evidence>